<organism evidence="1">
    <name type="scientific">Rhizophora mucronata</name>
    <name type="common">Asiatic mangrove</name>
    <dbReference type="NCBI Taxonomy" id="61149"/>
    <lineage>
        <taxon>Eukaryota</taxon>
        <taxon>Viridiplantae</taxon>
        <taxon>Streptophyta</taxon>
        <taxon>Embryophyta</taxon>
        <taxon>Tracheophyta</taxon>
        <taxon>Spermatophyta</taxon>
        <taxon>Magnoliopsida</taxon>
        <taxon>eudicotyledons</taxon>
        <taxon>Gunneridae</taxon>
        <taxon>Pentapetalae</taxon>
        <taxon>rosids</taxon>
        <taxon>fabids</taxon>
        <taxon>Malpighiales</taxon>
        <taxon>Rhizophoraceae</taxon>
        <taxon>Rhizophora</taxon>
    </lineage>
</organism>
<name>A0A2P2QI71_RHIMU</name>
<accession>A0A2P2QI71</accession>
<evidence type="ECO:0000313" key="1">
    <source>
        <dbReference type="EMBL" id="MBX66698.1"/>
    </source>
</evidence>
<dbReference type="EMBL" id="GGEC01086214">
    <property type="protein sequence ID" value="MBX66698.1"/>
    <property type="molecule type" value="Transcribed_RNA"/>
</dbReference>
<reference evidence="1" key="1">
    <citation type="submission" date="2018-02" db="EMBL/GenBank/DDBJ databases">
        <title>Rhizophora mucronata_Transcriptome.</title>
        <authorList>
            <person name="Meera S.P."/>
            <person name="Sreeshan A."/>
            <person name="Augustine A."/>
        </authorList>
    </citation>
    <scope>NUCLEOTIDE SEQUENCE</scope>
    <source>
        <tissue evidence="1">Leaf</tissue>
    </source>
</reference>
<dbReference type="AlphaFoldDB" id="A0A2P2QI71"/>
<proteinExistence type="predicted"/>
<sequence>MVLNCANGCRVVQKNPANRATITGKLLILRTLQLKY</sequence>
<protein>
    <submittedName>
        <fullName evidence="1">Uncharacterized protein</fullName>
    </submittedName>
</protein>